<evidence type="ECO:0000313" key="3">
    <source>
        <dbReference type="Proteomes" id="UP000078348"/>
    </source>
</evidence>
<sequence>MSDDKQVELKQDALDIVDSWLGESTGTEEKPKQPVFDARARRLGLGAKYVPHKREQEPPSVLKKKLLREKRRRKEKNMEDRDTSSESDSDEDKMSKAKSIKSKMPLAPPKSSQPVNPKKKK</sequence>
<dbReference type="OrthoDB" id="203747at2759"/>
<dbReference type="AlphaFoldDB" id="A0A196S7G9"/>
<protein>
    <submittedName>
        <fullName evidence="2">Uncharacterized protein</fullName>
    </submittedName>
</protein>
<keyword evidence="3" id="KW-1185">Reference proteome</keyword>
<feature type="compositionally biased region" description="Basic residues" evidence="1">
    <location>
        <begin position="62"/>
        <end position="75"/>
    </location>
</feature>
<gene>
    <name evidence="2" type="ORF">AV274_5358</name>
</gene>
<evidence type="ECO:0000256" key="1">
    <source>
        <dbReference type="SAM" id="MobiDB-lite"/>
    </source>
</evidence>
<comment type="caution">
    <text evidence="2">The sequence shown here is derived from an EMBL/GenBank/DDBJ whole genome shotgun (WGS) entry which is preliminary data.</text>
</comment>
<reference evidence="2 3" key="1">
    <citation type="submission" date="2016-05" db="EMBL/GenBank/DDBJ databases">
        <title>Nuclear genome of Blastocystis sp. subtype 1 NandII.</title>
        <authorList>
            <person name="Gentekaki E."/>
            <person name="Curtis B."/>
            <person name="Stairs C."/>
            <person name="Eme L."/>
            <person name="Herman E."/>
            <person name="Klimes V."/>
            <person name="Arias M.C."/>
            <person name="Elias M."/>
            <person name="Hilliou F."/>
            <person name="Klute M."/>
            <person name="Malik S.-B."/>
            <person name="Pightling A."/>
            <person name="Rachubinski R."/>
            <person name="Salas D."/>
            <person name="Schlacht A."/>
            <person name="Suga H."/>
            <person name="Archibald J."/>
            <person name="Ball S.G."/>
            <person name="Clark G."/>
            <person name="Dacks J."/>
            <person name="Van Der Giezen M."/>
            <person name="Tsaousis A."/>
            <person name="Roger A."/>
        </authorList>
    </citation>
    <scope>NUCLEOTIDE SEQUENCE [LARGE SCALE GENOMIC DNA]</scope>
    <source>
        <strain evidence="3">ATCC 50177 / NandII</strain>
    </source>
</reference>
<dbReference type="Proteomes" id="UP000078348">
    <property type="component" value="Unassembled WGS sequence"/>
</dbReference>
<name>A0A196S7G9_BLAHN</name>
<proteinExistence type="predicted"/>
<feature type="region of interest" description="Disordered" evidence="1">
    <location>
        <begin position="47"/>
        <end position="121"/>
    </location>
</feature>
<accession>A0A196S7G9</accession>
<evidence type="ECO:0000313" key="2">
    <source>
        <dbReference type="EMBL" id="OAO12983.1"/>
    </source>
</evidence>
<dbReference type="EMBL" id="LXWW01000486">
    <property type="protein sequence ID" value="OAO12983.1"/>
    <property type="molecule type" value="Genomic_DNA"/>
</dbReference>
<organism evidence="2 3">
    <name type="scientific">Blastocystis sp. subtype 1 (strain ATCC 50177 / NandII)</name>
    <dbReference type="NCBI Taxonomy" id="478820"/>
    <lineage>
        <taxon>Eukaryota</taxon>
        <taxon>Sar</taxon>
        <taxon>Stramenopiles</taxon>
        <taxon>Bigyra</taxon>
        <taxon>Opalozoa</taxon>
        <taxon>Opalinata</taxon>
        <taxon>Blastocystidae</taxon>
        <taxon>Blastocystis</taxon>
    </lineage>
</organism>